<sequence>MSRLGAWRGGEKELGEASMKTARPEQAGALISNDKRPSTEISDAHRNAAVVPVVPCEHTAAEEWKMTTTPTSSGGPQRRRRVLMFPLPVQGHINPMLQLAGVLHARGGLDITFFHAAFNAPDPARRPAGYRFVPVGEGVPSGDLLPSGGDRDFGAALLRINERLASPFRDLLKRELAADDAAACLVVDSNLRGMQLVAEELGLPTLVLRPGAAACLVAYMAFPALCEKGLLPPSTQGVIINTFLDLEDHELQKVTDVLNIPTYAIGPLHKISLGAESSLVEQDWTCLEWLDKQADASVLYVSFGSLASMEENELLETAWGLANSQRPFLWVIRHNLVQSSEQAGLPDAFKEETLSPAAAAACSSSLSRSRATSTRCSSSPASSTRTASPSPSSHTHFNAPDPSRHPDYDFVPVPGFDNASDEGNSSSDTVQVTLEKMLAMNRACEAPFRECLAALLLRRREEEDVACLVGDAHLLTLMDAARGLGVPTLVLRTGSAACFRLFMAFPMLCDKGYQPPQESQLEELVTELPPYRVRDLISTSAAGHGIIREVISRIMTAAESSSGLIINTFDALEADELAWLRRDLPVPVFAVGPLHKLCPAASSSSLLQQDRGCLAWLDAQPAASVLYVSFGSLASVSASDLVETAWGIAGSGRPFLWVLRPGLVNDASYSQQLPDGFEAATRGRGVVVSWAPQEDVLAHPSVGGFWTHCGWNSTMEAVCAGVPMLCRPCFGDQMGNARYVEHVWRIGVELNGELERGKVQTAIETLMGGDELRQRAKERRSRAAECVTETESPSANVDKLVKHIMSLRRD</sequence>
<feature type="compositionally biased region" description="Low complexity" evidence="3">
    <location>
        <begin position="371"/>
        <end position="393"/>
    </location>
</feature>
<feature type="region of interest" description="Disordered" evidence="3">
    <location>
        <begin position="371"/>
        <end position="428"/>
    </location>
</feature>
<comment type="similarity">
    <text evidence="1">Belongs to the UDP-glycosyltransferase family.</text>
</comment>
<dbReference type="CDD" id="cd03784">
    <property type="entry name" value="GT1_Gtf-like"/>
    <property type="match status" value="2"/>
</dbReference>
<keyword evidence="5" id="KW-1185">Reference proteome</keyword>
<evidence type="ECO:0000256" key="1">
    <source>
        <dbReference type="ARBA" id="ARBA00009995"/>
    </source>
</evidence>
<feature type="region of interest" description="Disordered" evidence="3">
    <location>
        <begin position="1"/>
        <end position="33"/>
    </location>
</feature>
<keyword evidence="2" id="KW-0808">Transferase</keyword>
<evidence type="ECO:0000256" key="2">
    <source>
        <dbReference type="ARBA" id="ARBA00022679"/>
    </source>
</evidence>
<dbReference type="EMBL" id="BQKI01000017">
    <property type="protein sequence ID" value="GJN09847.1"/>
    <property type="molecule type" value="Genomic_DNA"/>
</dbReference>
<dbReference type="GO" id="GO:0080043">
    <property type="term" value="F:quercetin 3-O-glucosyltransferase activity"/>
    <property type="evidence" value="ECO:0007669"/>
    <property type="project" value="TreeGrafter"/>
</dbReference>
<dbReference type="FunFam" id="3.40.50.2000:FF:000040">
    <property type="entry name" value="UDP-glycosyltransferase 76C1"/>
    <property type="match status" value="1"/>
</dbReference>
<evidence type="ECO:0000313" key="4">
    <source>
        <dbReference type="EMBL" id="GJN09847.1"/>
    </source>
</evidence>
<accession>A0AAV5DHU4</accession>
<dbReference type="Gene3D" id="3.40.50.2000">
    <property type="entry name" value="Glycogen Phosphorylase B"/>
    <property type="match status" value="4"/>
</dbReference>
<dbReference type="SUPFAM" id="SSF53756">
    <property type="entry name" value="UDP-Glycosyltransferase/glycogen phosphorylase"/>
    <property type="match status" value="2"/>
</dbReference>
<dbReference type="AlphaFoldDB" id="A0AAV5DHU4"/>
<protein>
    <submittedName>
        <fullName evidence="4">Uncharacterized protein</fullName>
    </submittedName>
</protein>
<proteinExistence type="inferred from homology"/>
<dbReference type="Proteomes" id="UP001054889">
    <property type="component" value="Unassembled WGS sequence"/>
</dbReference>
<dbReference type="InterPro" id="IPR002213">
    <property type="entry name" value="UDP_glucos_trans"/>
</dbReference>
<dbReference type="PANTHER" id="PTHR11926:SF706">
    <property type="entry name" value="UDP-GLYCOSYLTRANSFERASE 76C1"/>
    <property type="match status" value="1"/>
</dbReference>
<evidence type="ECO:0000313" key="5">
    <source>
        <dbReference type="Proteomes" id="UP001054889"/>
    </source>
</evidence>
<dbReference type="Pfam" id="PF00201">
    <property type="entry name" value="UDPGT"/>
    <property type="match status" value="1"/>
</dbReference>
<dbReference type="PANTHER" id="PTHR11926">
    <property type="entry name" value="GLUCOSYL/GLUCURONOSYL TRANSFERASES"/>
    <property type="match status" value="1"/>
</dbReference>
<gene>
    <name evidence="4" type="primary">ga27892</name>
    <name evidence="4" type="ORF">PR202_ga27892</name>
</gene>
<reference evidence="4" key="2">
    <citation type="submission" date="2021-12" db="EMBL/GenBank/DDBJ databases">
        <title>Resequencing data analysis of finger millet.</title>
        <authorList>
            <person name="Hatakeyama M."/>
            <person name="Aluri S."/>
            <person name="Balachadran M.T."/>
            <person name="Sivarajan S.R."/>
            <person name="Poveda L."/>
            <person name="Shimizu-Inatsugi R."/>
            <person name="Schlapbach R."/>
            <person name="Sreeman S.M."/>
            <person name="Shimizu K.K."/>
        </authorList>
    </citation>
    <scope>NUCLEOTIDE SEQUENCE</scope>
</reference>
<reference evidence="4" key="1">
    <citation type="journal article" date="2018" name="DNA Res.">
        <title>Multiple hybrid de novo genome assembly of finger millet, an orphan allotetraploid crop.</title>
        <authorList>
            <person name="Hatakeyama M."/>
            <person name="Aluri S."/>
            <person name="Balachadran M.T."/>
            <person name="Sivarajan S.R."/>
            <person name="Patrignani A."/>
            <person name="Gruter S."/>
            <person name="Poveda L."/>
            <person name="Shimizu-Inatsugi R."/>
            <person name="Baeten J."/>
            <person name="Francoijs K.J."/>
            <person name="Nataraja K.N."/>
            <person name="Reddy Y.A.N."/>
            <person name="Phadnis S."/>
            <person name="Ravikumar R.L."/>
            <person name="Schlapbach R."/>
            <person name="Sreeman S.M."/>
            <person name="Shimizu K.K."/>
        </authorList>
    </citation>
    <scope>NUCLEOTIDE SEQUENCE</scope>
</reference>
<evidence type="ECO:0000256" key="3">
    <source>
        <dbReference type="SAM" id="MobiDB-lite"/>
    </source>
</evidence>
<dbReference type="GO" id="GO:0080044">
    <property type="term" value="F:quercetin 7-O-glucosyltransferase activity"/>
    <property type="evidence" value="ECO:0007669"/>
    <property type="project" value="TreeGrafter"/>
</dbReference>
<organism evidence="4 5">
    <name type="scientific">Eleusine coracana subsp. coracana</name>
    <dbReference type="NCBI Taxonomy" id="191504"/>
    <lineage>
        <taxon>Eukaryota</taxon>
        <taxon>Viridiplantae</taxon>
        <taxon>Streptophyta</taxon>
        <taxon>Embryophyta</taxon>
        <taxon>Tracheophyta</taxon>
        <taxon>Spermatophyta</taxon>
        <taxon>Magnoliopsida</taxon>
        <taxon>Liliopsida</taxon>
        <taxon>Poales</taxon>
        <taxon>Poaceae</taxon>
        <taxon>PACMAD clade</taxon>
        <taxon>Chloridoideae</taxon>
        <taxon>Cynodonteae</taxon>
        <taxon>Eleusininae</taxon>
        <taxon>Eleusine</taxon>
    </lineage>
</organism>
<name>A0AAV5DHU4_ELECO</name>
<comment type="caution">
    <text evidence="4">The sequence shown here is derived from an EMBL/GenBank/DDBJ whole genome shotgun (WGS) entry which is preliminary data.</text>
</comment>